<dbReference type="InterPro" id="IPR052519">
    <property type="entry name" value="Euk-type_GlcNAc_Kinase"/>
</dbReference>
<keyword evidence="3" id="KW-0418">Kinase</keyword>
<reference evidence="3 4" key="1">
    <citation type="submission" date="2019-01" db="EMBL/GenBank/DDBJ databases">
        <title>The draft genome of Rhizobium sp. 24NR.</title>
        <authorList>
            <person name="Liu L."/>
            <person name="Liang L."/>
            <person name="Shi S."/>
            <person name="Xu L."/>
            <person name="Wang X."/>
            <person name="Li L."/>
            <person name="Zhang X."/>
        </authorList>
    </citation>
    <scope>NUCLEOTIDE SEQUENCE [LARGE SCALE GENOMIC DNA]</scope>
    <source>
        <strain evidence="3 4">24NR</strain>
    </source>
</reference>
<feature type="domain" description="ATPase BadF/BadG/BcrA/BcrD type" evidence="2">
    <location>
        <begin position="3"/>
        <end position="285"/>
    </location>
</feature>
<dbReference type="InterPro" id="IPR043129">
    <property type="entry name" value="ATPase_NBD"/>
</dbReference>
<organism evidence="3 4">
    <name type="scientific">Neorhizobium lilium</name>
    <dbReference type="NCBI Taxonomy" id="2503024"/>
    <lineage>
        <taxon>Bacteria</taxon>
        <taxon>Pseudomonadati</taxon>
        <taxon>Pseudomonadota</taxon>
        <taxon>Alphaproteobacteria</taxon>
        <taxon>Hyphomicrobiales</taxon>
        <taxon>Rhizobiaceae</taxon>
        <taxon>Rhizobium/Agrobacterium group</taxon>
        <taxon>Neorhizobium</taxon>
    </lineage>
</organism>
<dbReference type="CDD" id="cd24007">
    <property type="entry name" value="ASKHA_NBD_eukNAGK-like"/>
    <property type="match status" value="1"/>
</dbReference>
<keyword evidence="3" id="KW-0808">Transferase</keyword>
<dbReference type="PANTHER" id="PTHR43190">
    <property type="entry name" value="N-ACETYL-D-GLUCOSAMINE KINASE"/>
    <property type="match status" value="1"/>
</dbReference>
<dbReference type="AlphaFoldDB" id="A0A3S3RM45"/>
<dbReference type="EMBL" id="SBIP01000001">
    <property type="protein sequence ID" value="RWX81901.1"/>
    <property type="molecule type" value="Genomic_DNA"/>
</dbReference>
<sequence length="318" mass="32749">MHIGVDVGGTKTHLLGVADGIVRFDVTLATSAWRARIDADADAAALVAEILRQTAGAAPAILVVGSHGCDSDAECMALQQRLAAILPSVILVLNDSELLLPAAGRQDGICVISGTGSIAVSRDKAGAMMTSGGWGWFLGDEGSASGIVRDAARAIRGSLDRGEALDRLGQSLLAAIGISNPAEISHSLVEEGSAARIGRFSPLVFDAADAGSAIAQTVIDESGRALAETVLRLIERGAQGNIVVAGGGVITRQPRLMRAFSTTLSSMAPGWGIVLLREPPVTGAIVLAGRIARGEAIGRLPQPHADGKPQKERQRRAI</sequence>
<comment type="caution">
    <text evidence="3">The sequence shown here is derived from an EMBL/GenBank/DDBJ whole genome shotgun (WGS) entry which is preliminary data.</text>
</comment>
<dbReference type="SUPFAM" id="SSF53067">
    <property type="entry name" value="Actin-like ATPase domain"/>
    <property type="match status" value="1"/>
</dbReference>
<dbReference type="PANTHER" id="PTHR43190:SF3">
    <property type="entry name" value="N-ACETYL-D-GLUCOSAMINE KINASE"/>
    <property type="match status" value="1"/>
</dbReference>
<evidence type="ECO:0000313" key="4">
    <source>
        <dbReference type="Proteomes" id="UP000287687"/>
    </source>
</evidence>
<evidence type="ECO:0000256" key="1">
    <source>
        <dbReference type="SAM" id="MobiDB-lite"/>
    </source>
</evidence>
<protein>
    <submittedName>
        <fullName evidence="3">N-acetylglucosamine kinase</fullName>
    </submittedName>
</protein>
<dbReference type="GO" id="GO:0016301">
    <property type="term" value="F:kinase activity"/>
    <property type="evidence" value="ECO:0007669"/>
    <property type="project" value="UniProtKB-KW"/>
</dbReference>
<evidence type="ECO:0000259" key="2">
    <source>
        <dbReference type="Pfam" id="PF01869"/>
    </source>
</evidence>
<gene>
    <name evidence="3" type="ORF">EPK99_05135</name>
</gene>
<proteinExistence type="predicted"/>
<dbReference type="OrthoDB" id="63487at2"/>
<dbReference type="Gene3D" id="3.30.420.40">
    <property type="match status" value="2"/>
</dbReference>
<dbReference type="Proteomes" id="UP000287687">
    <property type="component" value="Unassembled WGS sequence"/>
</dbReference>
<accession>A0A3S3RM45</accession>
<feature type="region of interest" description="Disordered" evidence="1">
    <location>
        <begin position="298"/>
        <end position="318"/>
    </location>
</feature>
<name>A0A3S3RM45_9HYPH</name>
<keyword evidence="4" id="KW-1185">Reference proteome</keyword>
<dbReference type="InterPro" id="IPR002731">
    <property type="entry name" value="ATPase_BadF"/>
</dbReference>
<evidence type="ECO:0000313" key="3">
    <source>
        <dbReference type="EMBL" id="RWX81901.1"/>
    </source>
</evidence>
<dbReference type="Pfam" id="PF01869">
    <property type="entry name" value="BcrAD_BadFG"/>
    <property type="match status" value="1"/>
</dbReference>